<accession>A0A4Y9ZUK3</accession>
<dbReference type="Gene3D" id="3.80.10.10">
    <property type="entry name" value="Ribonuclease Inhibitor"/>
    <property type="match status" value="1"/>
</dbReference>
<gene>
    <name evidence="2" type="ORF">EWM64_g6150</name>
</gene>
<dbReference type="OrthoDB" id="3515175at2759"/>
<keyword evidence="3" id="KW-1185">Reference proteome</keyword>
<reference evidence="2 3" key="1">
    <citation type="submission" date="2019-02" db="EMBL/GenBank/DDBJ databases">
        <title>Genome sequencing of the rare red list fungi Hericium alpestre (H. flagellum).</title>
        <authorList>
            <person name="Buettner E."/>
            <person name="Kellner H."/>
        </authorList>
    </citation>
    <scope>NUCLEOTIDE SEQUENCE [LARGE SCALE GENOMIC DNA]</scope>
    <source>
        <strain evidence="2 3">DSM 108284</strain>
    </source>
</reference>
<dbReference type="EMBL" id="SFCI01000806">
    <property type="protein sequence ID" value="TFY77860.1"/>
    <property type="molecule type" value="Genomic_DNA"/>
</dbReference>
<dbReference type="AlphaFoldDB" id="A0A4Y9ZUK3"/>
<protein>
    <submittedName>
        <fullName evidence="2">Uncharacterized protein</fullName>
    </submittedName>
</protein>
<evidence type="ECO:0000313" key="3">
    <source>
        <dbReference type="Proteomes" id="UP000298061"/>
    </source>
</evidence>
<comment type="caution">
    <text evidence="2">The sequence shown here is derived from an EMBL/GenBank/DDBJ whole genome shotgun (WGS) entry which is preliminary data.</text>
</comment>
<feature type="region of interest" description="Disordered" evidence="1">
    <location>
        <begin position="47"/>
        <end position="79"/>
    </location>
</feature>
<dbReference type="STRING" id="135208.A0A4Y9ZUK3"/>
<evidence type="ECO:0000256" key="1">
    <source>
        <dbReference type="SAM" id="MobiDB-lite"/>
    </source>
</evidence>
<sequence length="433" mass="47358">MEIVQYELKTIQGLWEEQEDIRTRFPCPFLSFLLASGWDVNLEPIEDEGAGRGLRTGHGSIGGSSMDPDMGSGDGDNNDGITVIDVTDPASPAYCFVSVNGLEAQGASPEPEHYIPLSAEQYCRAYYPPQDLEELKSLPEDDGQIECEESVRSVIATLDDVPVIKLASLAEAWPSEYQVSPAAEKEASDSEAAVSADRTQDPILEASLRAILDSDVAGSSGDMEQVYDILTREDYRPRVLAKLRGFLDIPPAGLPLLTKVLAHGGNKASLDLSQLPLSAEQILQVVAEPQSLEVLNLSGNSHLTADALLHILPHLPKLRRLVLLDCPTFSNKEFSTVHAANPALFDPIEAVIHPFFLTFVSEIPYKSRFAIYWFGSMWVMPFESTRHILPTFHPARIVQVLFDLLQPALEEISLLTASHSALSIQTALTGAEL</sequence>
<name>A0A4Y9ZUK3_9AGAM</name>
<dbReference type="InterPro" id="IPR032675">
    <property type="entry name" value="LRR_dom_sf"/>
</dbReference>
<proteinExistence type="predicted"/>
<organism evidence="2 3">
    <name type="scientific">Hericium alpestre</name>
    <dbReference type="NCBI Taxonomy" id="135208"/>
    <lineage>
        <taxon>Eukaryota</taxon>
        <taxon>Fungi</taxon>
        <taxon>Dikarya</taxon>
        <taxon>Basidiomycota</taxon>
        <taxon>Agaricomycotina</taxon>
        <taxon>Agaricomycetes</taxon>
        <taxon>Russulales</taxon>
        <taxon>Hericiaceae</taxon>
        <taxon>Hericium</taxon>
    </lineage>
</organism>
<feature type="compositionally biased region" description="Gly residues" evidence="1">
    <location>
        <begin position="51"/>
        <end position="62"/>
    </location>
</feature>
<evidence type="ECO:0000313" key="2">
    <source>
        <dbReference type="EMBL" id="TFY77860.1"/>
    </source>
</evidence>
<dbReference type="SUPFAM" id="SSF52047">
    <property type="entry name" value="RNI-like"/>
    <property type="match status" value="1"/>
</dbReference>
<dbReference type="Proteomes" id="UP000298061">
    <property type="component" value="Unassembled WGS sequence"/>
</dbReference>